<sequence length="68" mass="8014">MEPHFVISSFRSAATKLENDFVSTQIWSFGQQKRLLDSLKELISHNMNHPGFYKRRCMTSARSNIRRI</sequence>
<dbReference type="AlphaFoldDB" id="A0A2D0NEG6"/>
<dbReference type="EMBL" id="PDUD01000017">
    <property type="protein sequence ID" value="PHN06766.1"/>
    <property type="molecule type" value="Genomic_DNA"/>
</dbReference>
<proteinExistence type="predicted"/>
<comment type="caution">
    <text evidence="1">The sequence shown here is derived from an EMBL/GenBank/DDBJ whole genome shotgun (WGS) entry which is preliminary data.</text>
</comment>
<evidence type="ECO:0000313" key="1">
    <source>
        <dbReference type="EMBL" id="PHN06766.1"/>
    </source>
</evidence>
<keyword evidence="2" id="KW-1185">Reference proteome</keyword>
<dbReference type="Proteomes" id="UP000223913">
    <property type="component" value="Unassembled WGS sequence"/>
</dbReference>
<accession>A0A2D0NEG6</accession>
<evidence type="ECO:0000313" key="2">
    <source>
        <dbReference type="Proteomes" id="UP000223913"/>
    </source>
</evidence>
<protein>
    <submittedName>
        <fullName evidence="1">Uncharacterized protein</fullName>
    </submittedName>
</protein>
<reference evidence="1 2" key="1">
    <citation type="submission" date="2017-10" db="EMBL/GenBank/DDBJ databases">
        <title>The draft genome sequence of Lewinella nigricans NBRC 102662.</title>
        <authorList>
            <person name="Wang K."/>
        </authorList>
    </citation>
    <scope>NUCLEOTIDE SEQUENCE [LARGE SCALE GENOMIC DNA]</scope>
    <source>
        <strain evidence="1 2">NBRC 102662</strain>
    </source>
</reference>
<gene>
    <name evidence="1" type="ORF">CRP01_10770</name>
</gene>
<organism evidence="1 2">
    <name type="scientific">Flavilitoribacter nigricans (strain ATCC 23147 / DSM 23189 / NBRC 102662 / NCIMB 1420 / SS-2)</name>
    <name type="common">Lewinella nigricans</name>
    <dbReference type="NCBI Taxonomy" id="1122177"/>
    <lineage>
        <taxon>Bacteria</taxon>
        <taxon>Pseudomonadati</taxon>
        <taxon>Bacteroidota</taxon>
        <taxon>Saprospiria</taxon>
        <taxon>Saprospirales</taxon>
        <taxon>Lewinellaceae</taxon>
        <taxon>Flavilitoribacter</taxon>
    </lineage>
</organism>
<name>A0A2D0NEG6_FLAN2</name>